<keyword evidence="2" id="KW-1185">Reference proteome</keyword>
<dbReference type="EMBL" id="AVOT02019195">
    <property type="protein sequence ID" value="MBW0506610.1"/>
    <property type="molecule type" value="Genomic_DNA"/>
</dbReference>
<proteinExistence type="predicted"/>
<name>A0A9Q3DNA1_9BASI</name>
<reference evidence="1" key="1">
    <citation type="submission" date="2021-03" db="EMBL/GenBank/DDBJ databases">
        <title>Draft genome sequence of rust myrtle Austropuccinia psidii MF-1, a brazilian biotype.</title>
        <authorList>
            <person name="Quecine M.C."/>
            <person name="Pachon D.M.R."/>
            <person name="Bonatelli M.L."/>
            <person name="Correr F.H."/>
            <person name="Franceschini L.M."/>
            <person name="Leite T.F."/>
            <person name="Margarido G.R.A."/>
            <person name="Almeida C.A."/>
            <person name="Ferrarezi J.A."/>
            <person name="Labate C.A."/>
        </authorList>
    </citation>
    <scope>NUCLEOTIDE SEQUENCE</scope>
    <source>
        <strain evidence="1">MF-1</strain>
    </source>
</reference>
<evidence type="ECO:0000313" key="2">
    <source>
        <dbReference type="Proteomes" id="UP000765509"/>
    </source>
</evidence>
<gene>
    <name evidence="1" type="ORF">O181_046325</name>
</gene>
<dbReference type="AlphaFoldDB" id="A0A9Q3DNA1"/>
<protein>
    <submittedName>
        <fullName evidence="1">Uncharacterized protein</fullName>
    </submittedName>
</protein>
<sequence>MISPHFKDFGIPRDYYLQGESTISRNRGLERREVEVFQSHITCQNEPPYTFLYGFQQQTSRNGLHRKVCSNTSNLPRTPPMGNGRQEIQTRFPLKRTCRKYSEDFPQRDILERAYHRQEMELEIT</sequence>
<organism evidence="1 2">
    <name type="scientific">Austropuccinia psidii MF-1</name>
    <dbReference type="NCBI Taxonomy" id="1389203"/>
    <lineage>
        <taxon>Eukaryota</taxon>
        <taxon>Fungi</taxon>
        <taxon>Dikarya</taxon>
        <taxon>Basidiomycota</taxon>
        <taxon>Pucciniomycotina</taxon>
        <taxon>Pucciniomycetes</taxon>
        <taxon>Pucciniales</taxon>
        <taxon>Sphaerophragmiaceae</taxon>
        <taxon>Austropuccinia</taxon>
    </lineage>
</organism>
<comment type="caution">
    <text evidence="1">The sequence shown here is derived from an EMBL/GenBank/DDBJ whole genome shotgun (WGS) entry which is preliminary data.</text>
</comment>
<dbReference type="Proteomes" id="UP000765509">
    <property type="component" value="Unassembled WGS sequence"/>
</dbReference>
<evidence type="ECO:0000313" key="1">
    <source>
        <dbReference type="EMBL" id="MBW0506610.1"/>
    </source>
</evidence>
<accession>A0A9Q3DNA1</accession>